<dbReference type="GO" id="GO:0017089">
    <property type="term" value="F:glycolipid transfer activity"/>
    <property type="evidence" value="ECO:0007669"/>
    <property type="project" value="TreeGrafter"/>
</dbReference>
<gene>
    <name evidence="4" type="ORF">SAMN05444714_2266</name>
</gene>
<dbReference type="GO" id="GO:0030288">
    <property type="term" value="C:outer membrane-bounded periplasmic space"/>
    <property type="evidence" value="ECO:0007669"/>
    <property type="project" value="TreeGrafter"/>
</dbReference>
<dbReference type="PANTHER" id="PTHR36504:SF1">
    <property type="entry name" value="LIPOPOLYSACCHARIDE EXPORT SYSTEM PROTEIN LPTA"/>
    <property type="match status" value="1"/>
</dbReference>
<evidence type="ECO:0000259" key="3">
    <source>
        <dbReference type="Pfam" id="PF03968"/>
    </source>
</evidence>
<dbReference type="GO" id="GO:0009279">
    <property type="term" value="C:cell outer membrane"/>
    <property type="evidence" value="ECO:0007669"/>
    <property type="project" value="TreeGrafter"/>
</dbReference>
<dbReference type="InterPro" id="IPR005653">
    <property type="entry name" value="OstA-like_N"/>
</dbReference>
<feature type="signal peptide" evidence="2">
    <location>
        <begin position="1"/>
        <end position="21"/>
    </location>
</feature>
<reference evidence="4 5" key="1">
    <citation type="submission" date="2016-10" db="EMBL/GenBank/DDBJ databases">
        <authorList>
            <person name="de Groot N.N."/>
        </authorList>
    </citation>
    <scope>NUCLEOTIDE SEQUENCE [LARGE SCALE GENOMIC DNA]</scope>
    <source>
        <strain evidence="4 5">DSM 29433</strain>
    </source>
</reference>
<dbReference type="Pfam" id="PF03968">
    <property type="entry name" value="LptD_N"/>
    <property type="match status" value="1"/>
</dbReference>
<keyword evidence="1 2" id="KW-0732">Signal</keyword>
<dbReference type="RefSeq" id="WP_090208404.1">
    <property type="nucleotide sequence ID" value="NZ_FOZM01000002.1"/>
</dbReference>
<dbReference type="Gene3D" id="2.60.450.10">
    <property type="entry name" value="Lipopolysaccharide (LPS) transport protein A like domain"/>
    <property type="match status" value="1"/>
</dbReference>
<keyword evidence="5" id="KW-1185">Reference proteome</keyword>
<name>A0A1I6MVM1_9RHOB</name>
<protein>
    <submittedName>
        <fullName evidence="4">Lipopolysaccharide export system protein LptA</fullName>
    </submittedName>
</protein>
<feature type="domain" description="Organic solvent tolerance-like N-terminal" evidence="3">
    <location>
        <begin position="39"/>
        <end position="144"/>
    </location>
</feature>
<evidence type="ECO:0000313" key="5">
    <source>
        <dbReference type="Proteomes" id="UP000198926"/>
    </source>
</evidence>
<organism evidence="4 5">
    <name type="scientific">Yoonia litorea</name>
    <dbReference type="NCBI Taxonomy" id="1123755"/>
    <lineage>
        <taxon>Bacteria</taxon>
        <taxon>Pseudomonadati</taxon>
        <taxon>Pseudomonadota</taxon>
        <taxon>Alphaproteobacteria</taxon>
        <taxon>Rhodobacterales</taxon>
        <taxon>Paracoccaceae</taxon>
        <taxon>Yoonia</taxon>
    </lineage>
</organism>
<evidence type="ECO:0000256" key="2">
    <source>
        <dbReference type="SAM" id="SignalP"/>
    </source>
</evidence>
<evidence type="ECO:0000256" key="1">
    <source>
        <dbReference type="ARBA" id="ARBA00022729"/>
    </source>
</evidence>
<dbReference type="GO" id="GO:0015920">
    <property type="term" value="P:lipopolysaccharide transport"/>
    <property type="evidence" value="ECO:0007669"/>
    <property type="project" value="TreeGrafter"/>
</dbReference>
<dbReference type="Proteomes" id="UP000198926">
    <property type="component" value="Unassembled WGS sequence"/>
</dbReference>
<feature type="chain" id="PRO_5011596071" evidence="2">
    <location>
        <begin position="22"/>
        <end position="162"/>
    </location>
</feature>
<dbReference type="STRING" id="1123755.SAMN05444714_2266"/>
<dbReference type="AlphaFoldDB" id="A0A1I6MVM1"/>
<dbReference type="OrthoDB" id="9811926at2"/>
<sequence length="162" mass="16571">MTRIFALGVTFVMGFASLAQAQTNVDLGGLTVDNTAPIEVTADTLSIDQDTGIARFEGSVVIGQGDLRITAGSVEVVYGADTSEIAQLVAADGVTFVTATEAAEAQEAVYDIETGLLTLTGDVLLTQGPSAIAAGRMVINVTTGSATMDGRVRTVLQQGDGE</sequence>
<proteinExistence type="predicted"/>
<dbReference type="InterPro" id="IPR052037">
    <property type="entry name" value="LPS_export_LptA"/>
</dbReference>
<evidence type="ECO:0000313" key="4">
    <source>
        <dbReference type="EMBL" id="SFS19598.1"/>
    </source>
</evidence>
<dbReference type="PANTHER" id="PTHR36504">
    <property type="entry name" value="LIPOPOLYSACCHARIDE EXPORT SYSTEM PROTEIN LPTA"/>
    <property type="match status" value="1"/>
</dbReference>
<accession>A0A1I6MVM1</accession>
<dbReference type="EMBL" id="FOZM01000002">
    <property type="protein sequence ID" value="SFS19598.1"/>
    <property type="molecule type" value="Genomic_DNA"/>
</dbReference>